<comment type="caution">
    <text evidence="1">The sequence shown here is derived from an EMBL/GenBank/DDBJ whole genome shotgun (WGS) entry which is preliminary data.</text>
</comment>
<accession>A0ABP9AQJ0</accession>
<dbReference type="Proteomes" id="UP001501411">
    <property type="component" value="Unassembled WGS sequence"/>
</dbReference>
<dbReference type="SUPFAM" id="SSF49464">
    <property type="entry name" value="Carboxypeptidase regulatory domain-like"/>
    <property type="match status" value="1"/>
</dbReference>
<keyword evidence="2" id="KW-1185">Reference proteome</keyword>
<proteinExistence type="predicted"/>
<evidence type="ECO:0000313" key="2">
    <source>
        <dbReference type="Proteomes" id="UP001501411"/>
    </source>
</evidence>
<organism evidence="1 2">
    <name type="scientific">Olivibacter ginsenosidimutans</name>
    <dbReference type="NCBI Taxonomy" id="1176537"/>
    <lineage>
        <taxon>Bacteria</taxon>
        <taxon>Pseudomonadati</taxon>
        <taxon>Bacteroidota</taxon>
        <taxon>Sphingobacteriia</taxon>
        <taxon>Sphingobacteriales</taxon>
        <taxon>Sphingobacteriaceae</taxon>
        <taxon>Olivibacter</taxon>
    </lineage>
</organism>
<reference evidence="2" key="1">
    <citation type="journal article" date="2019" name="Int. J. Syst. Evol. Microbiol.">
        <title>The Global Catalogue of Microorganisms (GCM) 10K type strain sequencing project: providing services to taxonomists for standard genome sequencing and annotation.</title>
        <authorList>
            <consortium name="The Broad Institute Genomics Platform"/>
            <consortium name="The Broad Institute Genome Sequencing Center for Infectious Disease"/>
            <person name="Wu L."/>
            <person name="Ma J."/>
        </authorList>
    </citation>
    <scope>NUCLEOTIDE SEQUENCE [LARGE SCALE GENOMIC DNA]</scope>
    <source>
        <strain evidence="2">JCM 18200</strain>
    </source>
</reference>
<dbReference type="EMBL" id="BAABIQ010000005">
    <property type="protein sequence ID" value="GAA4784475.1"/>
    <property type="molecule type" value="Genomic_DNA"/>
</dbReference>
<evidence type="ECO:0000313" key="1">
    <source>
        <dbReference type="EMBL" id="GAA4784475.1"/>
    </source>
</evidence>
<keyword evidence="1" id="KW-0675">Receptor</keyword>
<name>A0ABP9AQJ0_9SPHI</name>
<protein>
    <submittedName>
        <fullName evidence="1">TonB-dependent receptor</fullName>
    </submittedName>
</protein>
<dbReference type="InterPro" id="IPR008969">
    <property type="entry name" value="CarboxyPept-like_regulatory"/>
</dbReference>
<dbReference type="SUPFAM" id="SSF56935">
    <property type="entry name" value="Porins"/>
    <property type="match status" value="1"/>
</dbReference>
<sequence length="878" mass="100220">MPLPKKKQVQGKLQTKEGKPIPYANVVIKNPIGQIVAFKASDSEGYFAILLPDSIKVKTLLLEVKHLGYKTVSIAMTIPKNYYALLMEEEAIDLSEVEVKSRPHIDKRGDTLIYQVQSFAKNEDRSIGDVIRRMPGMEVGDNGEIKYNGKSIANFYIDGDNLLDDKYAIGSKTIPHGMVKGVEVLQNHQPIKVLQNKRYSDDVAINLVIKEEAKLKLTGQAKVGAGLPDQYDEELNALLFNKKYKLLNVLKGNNVGEDLSADFTAFNRSSFLADIGNEHPGSLLSSGTAGLPALPKNRFYLNNSASLNANNLTHLKKGLLLKSNINLLLDKNRLDYRGLNELYLEHDTIRYTEQQVITRKPFLTDVMLTAEDNKENHYIKDELRFSYSGSAMPSALSRDNLVMNQQLKERISDFSNHFQYVPQLRNKNIITVAWYTNYYNRPQTLSISPGVNPNVLYDSSTYASTKQFVEIPSWFNKASLAYGLVKGFLKQQYGVGLIHEQQQMQSDLHFMQLDGSEHRYSLEGTNRLHWNRNRFYVDATYGFKKDRINATLALPFAWQTVNYRDRSFNLDTAKRQWLFNPSFRMQIRVGAEDFIALNYAYANQLGDISQVYRGAVLVNYRSLMANRAGLREEKSHRVRLRYNFQRSVDLLFVNTGLDWSRATADAILSSRVTNQLTQTILVPLSNNVSTFSAYGGISKYIFGLGATTALKASWSTSRFNQLLNEQLLPYSNTIFSLSPSIEARLWELFSLSYQATATWTASKLADGKLQLSLPEQAIQLYDQSLMLNLTPNKRWLVGVNGRHLLTLQKHAQTIRYFFIDAHLRYTVNKWHSDIELNLTNLADIKTYEAYSLTANQFWYNRYILRGRMAVLKYTFTIR</sequence>
<gene>
    <name evidence="1" type="ORF">GCM10023231_10240</name>
</gene>
<dbReference type="Pfam" id="PF13715">
    <property type="entry name" value="CarbopepD_reg_2"/>
    <property type="match status" value="1"/>
</dbReference>